<dbReference type="InterPro" id="IPR010182">
    <property type="entry name" value="ArgE/DapE"/>
</dbReference>
<dbReference type="InterPro" id="IPR011650">
    <property type="entry name" value="Peptidase_M20_dimer"/>
</dbReference>
<dbReference type="EMBL" id="PYLO01000005">
    <property type="protein sequence ID" value="PST36135.1"/>
    <property type="molecule type" value="Genomic_DNA"/>
</dbReference>
<gene>
    <name evidence="9" type="ORF">C7U56_12920</name>
</gene>
<keyword evidence="4" id="KW-0479">Metal-binding</keyword>
<name>A0A2T3FLI5_9CLOT</name>
<evidence type="ECO:0000259" key="8">
    <source>
        <dbReference type="Pfam" id="PF07687"/>
    </source>
</evidence>
<dbReference type="SUPFAM" id="SSF55031">
    <property type="entry name" value="Bacterial exopeptidase dimerisation domain"/>
    <property type="match status" value="1"/>
</dbReference>
<dbReference type="NCBIfam" id="TIGR01910">
    <property type="entry name" value="DapE-ArgE"/>
    <property type="match status" value="1"/>
</dbReference>
<comment type="cofactor">
    <cofactor evidence="2">
        <name>Zn(2+)</name>
        <dbReference type="ChEBI" id="CHEBI:29105"/>
    </cofactor>
</comment>
<evidence type="ECO:0000256" key="4">
    <source>
        <dbReference type="ARBA" id="ARBA00022723"/>
    </source>
</evidence>
<evidence type="ECO:0000256" key="6">
    <source>
        <dbReference type="ARBA" id="ARBA00022833"/>
    </source>
</evidence>
<evidence type="ECO:0000256" key="5">
    <source>
        <dbReference type="ARBA" id="ARBA00022801"/>
    </source>
</evidence>
<evidence type="ECO:0000256" key="3">
    <source>
        <dbReference type="ARBA" id="ARBA00006247"/>
    </source>
</evidence>
<accession>A0A2T3FLI5</accession>
<comment type="similarity">
    <text evidence="3">Belongs to the peptidase M20A family.</text>
</comment>
<dbReference type="GO" id="GO:0016787">
    <property type="term" value="F:hydrolase activity"/>
    <property type="evidence" value="ECO:0007669"/>
    <property type="project" value="UniProtKB-KW"/>
</dbReference>
<dbReference type="Gene3D" id="1.10.150.900">
    <property type="match status" value="1"/>
</dbReference>
<feature type="domain" description="Peptidase M20 dimerisation" evidence="8">
    <location>
        <begin position="172"/>
        <end position="274"/>
    </location>
</feature>
<comment type="caution">
    <text evidence="9">The sequence shown here is derived from an EMBL/GenBank/DDBJ whole genome shotgun (WGS) entry which is preliminary data.</text>
</comment>
<dbReference type="AlphaFoldDB" id="A0A2T3FLI5"/>
<organism evidence="9 10">
    <name type="scientific">Clostridium fessum</name>
    <dbReference type="NCBI Taxonomy" id="2126740"/>
    <lineage>
        <taxon>Bacteria</taxon>
        <taxon>Bacillati</taxon>
        <taxon>Bacillota</taxon>
        <taxon>Clostridia</taxon>
        <taxon>Eubacteriales</taxon>
        <taxon>Clostridiaceae</taxon>
        <taxon>Clostridium</taxon>
    </lineage>
</organism>
<dbReference type="Gene3D" id="3.30.70.360">
    <property type="match status" value="1"/>
</dbReference>
<dbReference type="InterPro" id="IPR036264">
    <property type="entry name" value="Bact_exopeptidase_dim_dom"/>
</dbReference>
<evidence type="ECO:0000256" key="2">
    <source>
        <dbReference type="ARBA" id="ARBA00001947"/>
    </source>
</evidence>
<dbReference type="CDD" id="cd08659">
    <property type="entry name" value="M20_ArgE_DapE-like"/>
    <property type="match status" value="1"/>
</dbReference>
<keyword evidence="10" id="KW-1185">Reference proteome</keyword>
<reference evidence="9 10" key="1">
    <citation type="submission" date="2018-03" db="EMBL/GenBank/DDBJ databases">
        <title>Lachnoclostridium SNUG30386 gen.nov., sp.nov., isolated from human faeces.</title>
        <authorList>
            <person name="Seo B."/>
            <person name="Jeon K."/>
            <person name="Ko G."/>
        </authorList>
    </citation>
    <scope>NUCLEOTIDE SEQUENCE [LARGE SCALE GENOMIC DNA]</scope>
    <source>
        <strain evidence="9 10">SNUG30386</strain>
    </source>
</reference>
<keyword evidence="5" id="KW-0378">Hydrolase</keyword>
<keyword evidence="6" id="KW-0862">Zinc</keyword>
<sequence>MDGAVKLLKELLTIRSVNGRDDEGAVAEYLCKYFEQSGISAHIQRIDATHANVLAELEGESDDAPIFWNGHLDTVPYGDTGEWKTDPAVPVERDGFLYGRGASDMKSGLAAMVYALCEYKKSGRPVPRTIHFLGTCDEEKGGIGAREILKEVPETSIGTLLIGEPTGCRLGVAQKGCLWLEIEAHGKTSHGAYPHEGCNAVEQAMALTGEIETYVKSFTHPVLGASTAQVTQISGGVAPNMTPDTCRILMDIRMTPGLTSQMVVGQAEAFAAARSVTSEEKFRVSCRIVNDRRAIEIGESHPLVKQLSKELEKKGLPVETTGINFFTDASILVEHKLDAAVLLFGPGEAGMAHKPNERVEIEKYQKSIQVLMDLIASEVDE</sequence>
<dbReference type="Proteomes" id="UP000241048">
    <property type="component" value="Unassembled WGS sequence"/>
</dbReference>
<dbReference type="RefSeq" id="WP_107001563.1">
    <property type="nucleotide sequence ID" value="NZ_JAJEPQ010000001.1"/>
</dbReference>
<dbReference type="SUPFAM" id="SSF53187">
    <property type="entry name" value="Zn-dependent exopeptidases"/>
    <property type="match status" value="1"/>
</dbReference>
<evidence type="ECO:0000256" key="7">
    <source>
        <dbReference type="ARBA" id="ARBA00023285"/>
    </source>
</evidence>
<dbReference type="InterPro" id="IPR002933">
    <property type="entry name" value="Peptidase_M20"/>
</dbReference>
<protein>
    <submittedName>
        <fullName evidence="9">ArgE/DapE family peptidase</fullName>
    </submittedName>
</protein>
<evidence type="ECO:0000256" key="1">
    <source>
        <dbReference type="ARBA" id="ARBA00001941"/>
    </source>
</evidence>
<dbReference type="Pfam" id="PF07687">
    <property type="entry name" value="M20_dimer"/>
    <property type="match status" value="1"/>
</dbReference>
<evidence type="ECO:0000313" key="9">
    <source>
        <dbReference type="EMBL" id="PST36135.1"/>
    </source>
</evidence>
<evidence type="ECO:0000313" key="10">
    <source>
        <dbReference type="Proteomes" id="UP000241048"/>
    </source>
</evidence>
<comment type="cofactor">
    <cofactor evidence="1">
        <name>Co(2+)</name>
        <dbReference type="ChEBI" id="CHEBI:48828"/>
    </cofactor>
</comment>
<dbReference type="PANTHER" id="PTHR43808">
    <property type="entry name" value="ACETYLORNITHINE DEACETYLASE"/>
    <property type="match status" value="1"/>
</dbReference>
<dbReference type="GO" id="GO:0046872">
    <property type="term" value="F:metal ion binding"/>
    <property type="evidence" value="ECO:0007669"/>
    <property type="project" value="UniProtKB-KW"/>
</dbReference>
<keyword evidence="7" id="KW-0170">Cobalt</keyword>
<proteinExistence type="inferred from homology"/>
<dbReference type="Gene3D" id="3.40.630.10">
    <property type="entry name" value="Zn peptidases"/>
    <property type="match status" value="1"/>
</dbReference>
<dbReference type="InterPro" id="IPR050072">
    <property type="entry name" value="Peptidase_M20A"/>
</dbReference>
<dbReference type="Pfam" id="PF01546">
    <property type="entry name" value="Peptidase_M20"/>
    <property type="match status" value="1"/>
</dbReference>